<evidence type="ECO:0000256" key="9">
    <source>
        <dbReference type="SAM" id="Phobius"/>
    </source>
</evidence>
<feature type="transmembrane region" description="Helical" evidence="9">
    <location>
        <begin position="402"/>
        <end position="425"/>
    </location>
</feature>
<gene>
    <name evidence="11" type="ORF">DY78_GL003069</name>
</gene>
<comment type="function">
    <text evidence="8">The phosphoenolpyruvate-dependent sugar phosphotransferase system (PTS), a major carbohydrate active -transport system, catalyzes the phosphorylation of incoming sugar substrates concomitant with their translocation across the cell membrane.</text>
</comment>
<evidence type="ECO:0000313" key="11">
    <source>
        <dbReference type="EMBL" id="KRO27651.1"/>
    </source>
</evidence>
<keyword evidence="4 8" id="KW-0762">Sugar transport</keyword>
<keyword evidence="2 8" id="KW-0813">Transport</keyword>
<evidence type="ECO:0000256" key="5">
    <source>
        <dbReference type="ARBA" id="ARBA00022692"/>
    </source>
</evidence>
<dbReference type="GO" id="GO:1902815">
    <property type="term" value="P:N,N'-diacetylchitobiose import"/>
    <property type="evidence" value="ECO:0007669"/>
    <property type="project" value="TreeGrafter"/>
</dbReference>
<dbReference type="PIRSF" id="PIRSF006351">
    <property type="entry name" value="PTS_EIIC-Cellobiose"/>
    <property type="match status" value="1"/>
</dbReference>
<feature type="domain" description="PTS EIIC type-3" evidence="10">
    <location>
        <begin position="7"/>
        <end position="422"/>
    </location>
</feature>
<sequence length="439" mass="48220">MNEIKKIANGLLKWEAGMQRLAYWRALRETLTLLFPFVLIGAYINIFNQAIFQKNGFINHIYYVSHWLPGFKQLATYTSMLSISINGVVAVVAAFAAANFVVRTKHRDNLLAGLTAALSFVMLNFNYSALSQQAQGDSSEFLVGNLGSQGIFLALLVGLLTGFIFSKLAFKPHDHQLIETRDHLLQRAKHNWLPIVVSLLLFSLIGYGISYVSKEGLNGLFYAVFQLPFVSSSTGLLAILGTTLLSNFFWVVGIIGPISFTSSSAVTTVQNLEYALQHGSAWGAPNPITLHTLFDSYGNMGGTGMTLALVIAVLWRSRNRDYRAVVKGSWVPSLFNFNQPLLVGLPIMFSPLLIIPFLVTPMVSMLMAWVAIKLQWMPAVVYPITRTTPGVLMGWLGTGGDWRALLVSVINLAVAVAIYLPFILLDNRQVTGGAPDAKA</sequence>
<organism evidence="11 12">
    <name type="scientific">Lactiplantibacillus fabifermentans DSM 21115</name>
    <dbReference type="NCBI Taxonomy" id="1413187"/>
    <lineage>
        <taxon>Bacteria</taxon>
        <taxon>Bacillati</taxon>
        <taxon>Bacillota</taxon>
        <taxon>Bacilli</taxon>
        <taxon>Lactobacillales</taxon>
        <taxon>Lactobacillaceae</taxon>
        <taxon>Lactiplantibacillus</taxon>
    </lineage>
</organism>
<dbReference type="PANTHER" id="PTHR33989">
    <property type="match status" value="1"/>
</dbReference>
<feature type="transmembrane region" description="Helical" evidence="9">
    <location>
        <begin position="219"/>
        <end position="240"/>
    </location>
</feature>
<evidence type="ECO:0000256" key="2">
    <source>
        <dbReference type="ARBA" id="ARBA00022448"/>
    </source>
</evidence>
<dbReference type="InterPro" id="IPR004501">
    <property type="entry name" value="PTS_EIIC_3"/>
</dbReference>
<keyword evidence="7 8" id="KW-0472">Membrane</keyword>
<accession>A0A0R2NUY0</accession>
<evidence type="ECO:0000256" key="6">
    <source>
        <dbReference type="ARBA" id="ARBA00022989"/>
    </source>
</evidence>
<feature type="transmembrane region" description="Helical" evidence="9">
    <location>
        <begin position="150"/>
        <end position="170"/>
    </location>
</feature>
<reference evidence="11 12" key="1">
    <citation type="journal article" date="2015" name="Genome Announc.">
        <title>Expanding the biotechnology potential of lactobacilli through comparative genomics of 213 strains and associated genera.</title>
        <authorList>
            <person name="Sun Z."/>
            <person name="Harris H.M."/>
            <person name="McCann A."/>
            <person name="Guo C."/>
            <person name="Argimon S."/>
            <person name="Zhang W."/>
            <person name="Yang X."/>
            <person name="Jeffery I.B."/>
            <person name="Cooney J.C."/>
            <person name="Kagawa T.F."/>
            <person name="Liu W."/>
            <person name="Song Y."/>
            <person name="Salvetti E."/>
            <person name="Wrobel A."/>
            <person name="Rasinkangas P."/>
            <person name="Parkhill J."/>
            <person name="Rea M.C."/>
            <person name="O'Sullivan O."/>
            <person name="Ritari J."/>
            <person name="Douillard F.P."/>
            <person name="Paul Ross R."/>
            <person name="Yang R."/>
            <person name="Briner A.E."/>
            <person name="Felis G.E."/>
            <person name="de Vos W.M."/>
            <person name="Barrangou R."/>
            <person name="Klaenhammer T.R."/>
            <person name="Caufield P.W."/>
            <person name="Cui Y."/>
            <person name="Zhang H."/>
            <person name="O'Toole P.W."/>
        </authorList>
    </citation>
    <scope>NUCLEOTIDE SEQUENCE [LARGE SCALE GENOMIC DNA]</scope>
    <source>
        <strain evidence="11 12">DSM 21115</strain>
    </source>
</reference>
<evidence type="ECO:0000256" key="3">
    <source>
        <dbReference type="ARBA" id="ARBA00022475"/>
    </source>
</evidence>
<feature type="transmembrane region" description="Helical" evidence="9">
    <location>
        <begin position="74"/>
        <end position="98"/>
    </location>
</feature>
<keyword evidence="6 9" id="KW-1133">Transmembrane helix</keyword>
<feature type="transmembrane region" description="Helical" evidence="9">
    <location>
        <begin position="297"/>
        <end position="315"/>
    </location>
</feature>
<comment type="subcellular location">
    <subcellularLocation>
        <location evidence="1">Cell membrane</location>
        <topology evidence="1">Multi-pass membrane protein</topology>
    </subcellularLocation>
</comment>
<comment type="caution">
    <text evidence="11">The sequence shown here is derived from an EMBL/GenBank/DDBJ whole genome shotgun (WGS) entry which is preliminary data.</text>
</comment>
<dbReference type="RefSeq" id="WP_029778815.1">
    <property type="nucleotide sequence ID" value="NZ_AYGX02000072.1"/>
</dbReference>
<dbReference type="Pfam" id="PF02378">
    <property type="entry name" value="PTS_EIIC"/>
    <property type="match status" value="1"/>
</dbReference>
<proteinExistence type="predicted"/>
<dbReference type="InterPro" id="IPR051088">
    <property type="entry name" value="PTS_Sugar-EIIC/EIIB"/>
</dbReference>
<feature type="transmembrane region" description="Helical" evidence="9">
    <location>
        <begin position="247"/>
        <end position="266"/>
    </location>
</feature>
<feature type="transmembrane region" description="Helical" evidence="9">
    <location>
        <begin position="110"/>
        <end position="130"/>
    </location>
</feature>
<dbReference type="PANTHER" id="PTHR33989:SF4">
    <property type="entry name" value="PTS SYSTEM N,N'-DIACETYLCHITOBIOSE-SPECIFIC EIIC COMPONENT"/>
    <property type="match status" value="1"/>
</dbReference>
<dbReference type="InterPro" id="IPR003352">
    <property type="entry name" value="PTS_EIIC"/>
</dbReference>
<feature type="transmembrane region" description="Helical" evidence="9">
    <location>
        <begin position="352"/>
        <end position="372"/>
    </location>
</feature>
<evidence type="ECO:0000256" key="4">
    <source>
        <dbReference type="ARBA" id="ARBA00022597"/>
    </source>
</evidence>
<dbReference type="EMBL" id="AYGX02000072">
    <property type="protein sequence ID" value="KRO27651.1"/>
    <property type="molecule type" value="Genomic_DNA"/>
</dbReference>
<evidence type="ECO:0000256" key="7">
    <source>
        <dbReference type="ARBA" id="ARBA00023136"/>
    </source>
</evidence>
<dbReference type="GO" id="GO:0005886">
    <property type="term" value="C:plasma membrane"/>
    <property type="evidence" value="ECO:0007669"/>
    <property type="project" value="UniProtKB-SubCell"/>
</dbReference>
<name>A0A0R2NUY0_9LACO</name>
<keyword evidence="12" id="KW-1185">Reference proteome</keyword>
<keyword evidence="5 9" id="KW-0812">Transmembrane</keyword>
<dbReference type="Proteomes" id="UP000050920">
    <property type="component" value="Unassembled WGS sequence"/>
</dbReference>
<dbReference type="InterPro" id="IPR004796">
    <property type="entry name" value="PTS_IIC_cello"/>
</dbReference>
<dbReference type="AlphaFoldDB" id="A0A0R2NUY0"/>
<feature type="transmembrane region" description="Helical" evidence="9">
    <location>
        <begin position="30"/>
        <end position="52"/>
    </location>
</feature>
<feature type="transmembrane region" description="Helical" evidence="9">
    <location>
        <begin position="191"/>
        <end position="213"/>
    </location>
</feature>
<dbReference type="PROSITE" id="PS51105">
    <property type="entry name" value="PTS_EIIC_TYPE_3"/>
    <property type="match status" value="1"/>
</dbReference>
<keyword evidence="3 8" id="KW-1003">Cell membrane</keyword>
<evidence type="ECO:0000313" key="12">
    <source>
        <dbReference type="Proteomes" id="UP000050920"/>
    </source>
</evidence>
<evidence type="ECO:0000256" key="1">
    <source>
        <dbReference type="ARBA" id="ARBA00004651"/>
    </source>
</evidence>
<evidence type="ECO:0000256" key="8">
    <source>
        <dbReference type="PIRNR" id="PIRNR006351"/>
    </source>
</evidence>
<protein>
    <recommendedName>
        <fullName evidence="8">Permease IIC component</fullName>
    </recommendedName>
</protein>
<dbReference type="GO" id="GO:0008982">
    <property type="term" value="F:protein-N(PI)-phosphohistidine-sugar phosphotransferase activity"/>
    <property type="evidence" value="ECO:0007669"/>
    <property type="project" value="UniProtKB-UniRule"/>
</dbReference>
<dbReference type="GO" id="GO:0009401">
    <property type="term" value="P:phosphoenolpyruvate-dependent sugar phosphotransferase system"/>
    <property type="evidence" value="ECO:0007669"/>
    <property type="project" value="InterPro"/>
</dbReference>
<evidence type="ECO:0000259" key="10">
    <source>
        <dbReference type="PROSITE" id="PS51105"/>
    </source>
</evidence>